<dbReference type="EMBL" id="CAUYUE010000004">
    <property type="protein sequence ID" value="CAK0768702.1"/>
    <property type="molecule type" value="Genomic_DNA"/>
</dbReference>
<name>A0AAV1I0Q3_9CHLO</name>
<evidence type="ECO:0000313" key="3">
    <source>
        <dbReference type="EMBL" id="CAK0768702.1"/>
    </source>
</evidence>
<organism evidence="3 4">
    <name type="scientific">Coccomyxa viridis</name>
    <dbReference type="NCBI Taxonomy" id="1274662"/>
    <lineage>
        <taxon>Eukaryota</taxon>
        <taxon>Viridiplantae</taxon>
        <taxon>Chlorophyta</taxon>
        <taxon>core chlorophytes</taxon>
        <taxon>Trebouxiophyceae</taxon>
        <taxon>Trebouxiophyceae incertae sedis</taxon>
        <taxon>Coccomyxaceae</taxon>
        <taxon>Coccomyxa</taxon>
    </lineage>
</organism>
<feature type="compositionally biased region" description="Polar residues" evidence="1">
    <location>
        <begin position="136"/>
        <end position="154"/>
    </location>
</feature>
<evidence type="ECO:0000313" key="4">
    <source>
        <dbReference type="Proteomes" id="UP001314263"/>
    </source>
</evidence>
<dbReference type="InterPro" id="IPR043916">
    <property type="entry name" value="P8_CR"/>
</dbReference>
<gene>
    <name evidence="3" type="ORF">CVIRNUC_003591</name>
</gene>
<comment type="caution">
    <text evidence="3">The sequence shown here is derived from an EMBL/GenBank/DDBJ whole genome shotgun (WGS) entry which is preliminary data.</text>
</comment>
<feature type="region of interest" description="Disordered" evidence="1">
    <location>
        <begin position="133"/>
        <end position="154"/>
    </location>
</feature>
<keyword evidence="4" id="KW-1185">Reference proteome</keyword>
<sequence length="154" mass="17049">MAGASPDFDTFKEAPGRKTYNRHVLTGSVCGNLLNQLFLSDSNIKIIQNAIRYKVFERSNGKLVISNQDETELVITMRSIYLQYGRNTPYDVKGQIAELNDKVVEEVVPGIIGQAYGYQQYLIDATTQPVPIPRPSNVSSSGTKTNRSVTSVFA</sequence>
<evidence type="ECO:0000259" key="2">
    <source>
        <dbReference type="Pfam" id="PF19065"/>
    </source>
</evidence>
<proteinExistence type="predicted"/>
<dbReference type="Pfam" id="PF19065">
    <property type="entry name" value="P8_CR"/>
    <property type="match status" value="1"/>
</dbReference>
<dbReference type="Proteomes" id="UP001314263">
    <property type="component" value="Unassembled WGS sequence"/>
</dbReference>
<accession>A0AAV1I0Q3</accession>
<protein>
    <recommendedName>
        <fullName evidence="2">Minor capsid protein P8 central region domain-containing protein</fullName>
    </recommendedName>
</protein>
<feature type="domain" description="Minor capsid protein P8 central region" evidence="2">
    <location>
        <begin position="29"/>
        <end position="144"/>
    </location>
</feature>
<evidence type="ECO:0000256" key="1">
    <source>
        <dbReference type="SAM" id="MobiDB-lite"/>
    </source>
</evidence>
<reference evidence="3 4" key="1">
    <citation type="submission" date="2023-10" db="EMBL/GenBank/DDBJ databases">
        <authorList>
            <person name="Maclean D."/>
            <person name="Macfadyen A."/>
        </authorList>
    </citation>
    <scope>NUCLEOTIDE SEQUENCE [LARGE SCALE GENOMIC DNA]</scope>
</reference>
<dbReference type="AlphaFoldDB" id="A0AAV1I0Q3"/>